<dbReference type="OMA" id="SHVRRFF"/>
<dbReference type="OrthoDB" id="10054414at2759"/>
<proteinExistence type="predicted"/>
<evidence type="ECO:0000313" key="2">
    <source>
        <dbReference type="Proteomes" id="UP000030762"/>
    </source>
</evidence>
<sequence length="352" mass="39100">MRLAVTACACGRLRCIGVRASPHMDPMYAEDPVLETDDEHDMEDDHVAARMAHETVEALSEMGCRLVCIDFDATFVKVHTNGEWSQSADELALQVRAYFRYLCPLLTEKSQLTVALVTFSPQRDLIEAVLQLCFEPSVAEKIVLRCNDSSWTLQASDAETFTGIDAHHLHLDRKNKVSYVVSAGLAACKSQQSDPANYFLLHEAIKSADVLLIDDCPDNVTIASQCGIPGLHFEPASFRERLLALDKQQPSRLRRQKLAKALSRRLQQPVTLQIVCASPTKPTKPTGRTRMGFCTPSPVTKLKVTSRVGRPRSKRCTKFRILPERVAMKDEGASDTSFSLPSVLTWNAAEAE</sequence>
<dbReference type="AlphaFoldDB" id="T0Q3R2"/>
<dbReference type="RefSeq" id="XP_008618475.1">
    <property type="nucleotide sequence ID" value="XM_008620253.1"/>
</dbReference>
<dbReference type="VEuPathDB" id="FungiDB:SDRG_14145"/>
<dbReference type="eggNOG" id="ENOG502RYJJ">
    <property type="taxonomic scope" value="Eukaryota"/>
</dbReference>
<organism evidence="1 2">
    <name type="scientific">Saprolegnia diclina (strain VS20)</name>
    <dbReference type="NCBI Taxonomy" id="1156394"/>
    <lineage>
        <taxon>Eukaryota</taxon>
        <taxon>Sar</taxon>
        <taxon>Stramenopiles</taxon>
        <taxon>Oomycota</taxon>
        <taxon>Saprolegniomycetes</taxon>
        <taxon>Saprolegniales</taxon>
        <taxon>Saprolegniaceae</taxon>
        <taxon>Saprolegnia</taxon>
    </lineage>
</organism>
<name>T0Q3R2_SAPDV</name>
<dbReference type="EMBL" id="JH767199">
    <property type="protein sequence ID" value="EQC28050.1"/>
    <property type="molecule type" value="Genomic_DNA"/>
</dbReference>
<dbReference type="InParanoid" id="T0Q3R2"/>
<dbReference type="Proteomes" id="UP000030762">
    <property type="component" value="Unassembled WGS sequence"/>
</dbReference>
<protein>
    <submittedName>
        <fullName evidence="1">Uncharacterized protein</fullName>
    </submittedName>
</protein>
<gene>
    <name evidence="1" type="ORF">SDRG_14145</name>
</gene>
<evidence type="ECO:0000313" key="1">
    <source>
        <dbReference type="EMBL" id="EQC28050.1"/>
    </source>
</evidence>
<reference evidence="1 2" key="1">
    <citation type="submission" date="2012-04" db="EMBL/GenBank/DDBJ databases">
        <title>The Genome Sequence of Saprolegnia declina VS20.</title>
        <authorList>
            <consortium name="The Broad Institute Genome Sequencing Platform"/>
            <person name="Russ C."/>
            <person name="Nusbaum C."/>
            <person name="Tyler B."/>
            <person name="van West P."/>
            <person name="Dieguez-Uribeondo J."/>
            <person name="de Bruijn I."/>
            <person name="Tripathy S."/>
            <person name="Jiang R."/>
            <person name="Young S.K."/>
            <person name="Zeng Q."/>
            <person name="Gargeya S."/>
            <person name="Fitzgerald M."/>
            <person name="Haas B."/>
            <person name="Abouelleil A."/>
            <person name="Alvarado L."/>
            <person name="Arachchi H.M."/>
            <person name="Berlin A."/>
            <person name="Chapman S.B."/>
            <person name="Goldberg J."/>
            <person name="Griggs A."/>
            <person name="Gujja S."/>
            <person name="Hansen M."/>
            <person name="Howarth C."/>
            <person name="Imamovic A."/>
            <person name="Larimer J."/>
            <person name="McCowen C."/>
            <person name="Montmayeur A."/>
            <person name="Murphy C."/>
            <person name="Neiman D."/>
            <person name="Pearson M."/>
            <person name="Priest M."/>
            <person name="Roberts A."/>
            <person name="Saif S."/>
            <person name="Shea T."/>
            <person name="Sisk P."/>
            <person name="Sykes S."/>
            <person name="Wortman J."/>
            <person name="Nusbaum C."/>
            <person name="Birren B."/>
        </authorList>
    </citation>
    <scope>NUCLEOTIDE SEQUENCE [LARGE SCALE GENOMIC DNA]</scope>
    <source>
        <strain evidence="1 2">VS20</strain>
    </source>
</reference>
<accession>T0Q3R2</accession>
<dbReference type="GeneID" id="19954872"/>
<keyword evidence="2" id="KW-1185">Reference proteome</keyword>